<accession>A0ABV8UFF9</accession>
<dbReference type="InterPro" id="IPR002347">
    <property type="entry name" value="SDR_fam"/>
</dbReference>
<evidence type="ECO:0000256" key="2">
    <source>
        <dbReference type="ARBA" id="ARBA00023002"/>
    </source>
</evidence>
<evidence type="ECO:0000256" key="3">
    <source>
        <dbReference type="RuleBase" id="RU000363"/>
    </source>
</evidence>
<keyword evidence="2" id="KW-0560">Oxidoreductase</keyword>
<dbReference type="PANTHER" id="PTHR43639:SF1">
    <property type="entry name" value="SHORT-CHAIN DEHYDROGENASE_REDUCTASE FAMILY PROTEIN"/>
    <property type="match status" value="1"/>
</dbReference>
<organism evidence="4 5">
    <name type="scientific">Fodinicurvata halophila</name>
    <dbReference type="NCBI Taxonomy" id="1419723"/>
    <lineage>
        <taxon>Bacteria</taxon>
        <taxon>Pseudomonadati</taxon>
        <taxon>Pseudomonadota</taxon>
        <taxon>Alphaproteobacteria</taxon>
        <taxon>Rhodospirillales</taxon>
        <taxon>Rhodovibrionaceae</taxon>
        <taxon>Fodinicurvata</taxon>
    </lineage>
</organism>
<evidence type="ECO:0000313" key="5">
    <source>
        <dbReference type="Proteomes" id="UP001595799"/>
    </source>
</evidence>
<dbReference type="Proteomes" id="UP001595799">
    <property type="component" value="Unassembled WGS sequence"/>
</dbReference>
<comment type="similarity">
    <text evidence="1 3">Belongs to the short-chain dehydrogenases/reductases (SDR) family.</text>
</comment>
<dbReference type="InterPro" id="IPR036291">
    <property type="entry name" value="NAD(P)-bd_dom_sf"/>
</dbReference>
<comment type="caution">
    <text evidence="4">The sequence shown here is derived from an EMBL/GenBank/DDBJ whole genome shotgun (WGS) entry which is preliminary data.</text>
</comment>
<dbReference type="PRINTS" id="PR00081">
    <property type="entry name" value="GDHRDH"/>
</dbReference>
<keyword evidence="5" id="KW-1185">Reference proteome</keyword>
<gene>
    <name evidence="4" type="ORF">ACFOW6_00380</name>
</gene>
<protein>
    <submittedName>
        <fullName evidence="4">SDR family oxidoreductase</fullName>
    </submittedName>
</protein>
<sequence length="252" mass="27164">MKHALITGAGQRLGRAMAQALAERAYDLTLHCNHSTEATEDVAELCRQAGRTAVVLRADLAEESAPAQLMAQALEAQGPVDCLINNAALYQEDSLEDFTAPQWERQLGVNLRAPALLSQALVHQLPEGSRGCIVNLLDQRVAAPTGTFFTYTLSKCGLSDMTAMLARSLAPWIRVNAIAPGLTLPSNGQSEDEFRTAQRKTLLGQGPGPEDIVRALGYLLDSPAVTGETLFVDGGERYQEHPLDSHASRHIP</sequence>
<proteinExistence type="inferred from homology"/>
<evidence type="ECO:0000313" key="4">
    <source>
        <dbReference type="EMBL" id="MFC4349989.1"/>
    </source>
</evidence>
<dbReference type="NCBIfam" id="NF006597">
    <property type="entry name" value="PRK09134.1"/>
    <property type="match status" value="1"/>
</dbReference>
<reference evidence="5" key="1">
    <citation type="journal article" date="2019" name="Int. J. Syst. Evol. Microbiol.">
        <title>The Global Catalogue of Microorganisms (GCM) 10K type strain sequencing project: providing services to taxonomists for standard genome sequencing and annotation.</title>
        <authorList>
            <consortium name="The Broad Institute Genomics Platform"/>
            <consortium name="The Broad Institute Genome Sequencing Center for Infectious Disease"/>
            <person name="Wu L."/>
            <person name="Ma J."/>
        </authorList>
    </citation>
    <scope>NUCLEOTIDE SEQUENCE [LARGE SCALE GENOMIC DNA]</scope>
    <source>
        <strain evidence="5">CECT 8472</strain>
    </source>
</reference>
<dbReference type="Gene3D" id="3.40.50.720">
    <property type="entry name" value="NAD(P)-binding Rossmann-like Domain"/>
    <property type="match status" value="1"/>
</dbReference>
<dbReference type="PRINTS" id="PR00080">
    <property type="entry name" value="SDRFAMILY"/>
</dbReference>
<dbReference type="EMBL" id="JBHSCW010000001">
    <property type="protein sequence ID" value="MFC4349989.1"/>
    <property type="molecule type" value="Genomic_DNA"/>
</dbReference>
<dbReference type="Pfam" id="PF00106">
    <property type="entry name" value="adh_short"/>
    <property type="match status" value="1"/>
</dbReference>
<dbReference type="RefSeq" id="WP_382420001.1">
    <property type="nucleotide sequence ID" value="NZ_JBHSCW010000001.1"/>
</dbReference>
<dbReference type="SUPFAM" id="SSF51735">
    <property type="entry name" value="NAD(P)-binding Rossmann-fold domains"/>
    <property type="match status" value="1"/>
</dbReference>
<evidence type="ECO:0000256" key="1">
    <source>
        <dbReference type="ARBA" id="ARBA00006484"/>
    </source>
</evidence>
<name>A0ABV8UFF9_9PROT</name>
<dbReference type="PANTHER" id="PTHR43639">
    <property type="entry name" value="OXIDOREDUCTASE, SHORT-CHAIN DEHYDROGENASE/REDUCTASE FAMILY (AFU_ORTHOLOGUE AFUA_5G02870)"/>
    <property type="match status" value="1"/>
</dbReference>